<feature type="compositionally biased region" description="Basic and acidic residues" evidence="1">
    <location>
        <begin position="171"/>
        <end position="184"/>
    </location>
</feature>
<name>A0A6I4I8G5_9SPHI</name>
<gene>
    <name evidence="3" type="ORF">GO816_09485</name>
</gene>
<feature type="compositionally biased region" description="Low complexity" evidence="1">
    <location>
        <begin position="160"/>
        <end position="170"/>
    </location>
</feature>
<sequence length="242" mass="28585">MKKYLLTIIIAAGAFASQTANAQIGISVNIGPVGINMHRPVATNVVYDDFYYLPDVEAYYSVPEHCYYYMDGNRWVNAAYLPGYNRDYDWRSARRIEVHARRPFDNHGYYRNKFGGNSRRDWNRSWNNGRDYNRGNRAEYGNRYLDSPFDSNNRGRNDQRNNGYQNGSNRWNDRRDDNRNRGNDNKAYGPDRNQGGYLRNESRNENYNRRNGNENNRRGQRFVENDRRDSRPDLASVNRVAF</sequence>
<feature type="signal peptide" evidence="2">
    <location>
        <begin position="1"/>
        <end position="22"/>
    </location>
</feature>
<evidence type="ECO:0008006" key="5">
    <source>
        <dbReference type="Google" id="ProtNLM"/>
    </source>
</evidence>
<protein>
    <recommendedName>
        <fullName evidence="5">DUF3300 domain-containing protein</fullName>
    </recommendedName>
</protein>
<evidence type="ECO:0000313" key="4">
    <source>
        <dbReference type="Proteomes" id="UP000434850"/>
    </source>
</evidence>
<evidence type="ECO:0000256" key="1">
    <source>
        <dbReference type="SAM" id="MobiDB-lite"/>
    </source>
</evidence>
<dbReference type="OrthoDB" id="799522at2"/>
<dbReference type="EMBL" id="WQLA01000003">
    <property type="protein sequence ID" value="MVN91352.1"/>
    <property type="molecule type" value="Genomic_DNA"/>
</dbReference>
<keyword evidence="4" id="KW-1185">Reference proteome</keyword>
<dbReference type="AlphaFoldDB" id="A0A6I4I8G5"/>
<feature type="region of interest" description="Disordered" evidence="1">
    <location>
        <begin position="125"/>
        <end position="242"/>
    </location>
</feature>
<dbReference type="RefSeq" id="WP_157541581.1">
    <property type="nucleotide sequence ID" value="NZ_WQLA01000003.1"/>
</dbReference>
<proteinExistence type="predicted"/>
<accession>A0A6I4I8G5</accession>
<feature type="chain" id="PRO_5026342838" description="DUF3300 domain-containing protein" evidence="2">
    <location>
        <begin position="23"/>
        <end position="242"/>
    </location>
</feature>
<reference evidence="3 4" key="1">
    <citation type="submission" date="2019-12" db="EMBL/GenBank/DDBJ databases">
        <title>Mucilaginibacter sp. HME9299 genome sequencing and assembly.</title>
        <authorList>
            <person name="Kang H."/>
            <person name="Kim H."/>
            <person name="Joh K."/>
        </authorList>
    </citation>
    <scope>NUCLEOTIDE SEQUENCE [LARGE SCALE GENOMIC DNA]</scope>
    <source>
        <strain evidence="3 4">HME9299</strain>
    </source>
</reference>
<feature type="compositionally biased region" description="Basic and acidic residues" evidence="1">
    <location>
        <begin position="200"/>
        <end position="232"/>
    </location>
</feature>
<keyword evidence="2" id="KW-0732">Signal</keyword>
<evidence type="ECO:0000256" key="2">
    <source>
        <dbReference type="SAM" id="SignalP"/>
    </source>
</evidence>
<dbReference type="Proteomes" id="UP000434850">
    <property type="component" value="Unassembled WGS sequence"/>
</dbReference>
<organism evidence="3 4">
    <name type="scientific">Mucilaginibacter aquatilis</name>
    <dbReference type="NCBI Taxonomy" id="1517760"/>
    <lineage>
        <taxon>Bacteria</taxon>
        <taxon>Pseudomonadati</taxon>
        <taxon>Bacteroidota</taxon>
        <taxon>Sphingobacteriia</taxon>
        <taxon>Sphingobacteriales</taxon>
        <taxon>Sphingobacteriaceae</taxon>
        <taxon>Mucilaginibacter</taxon>
    </lineage>
</organism>
<comment type="caution">
    <text evidence="3">The sequence shown here is derived from an EMBL/GenBank/DDBJ whole genome shotgun (WGS) entry which is preliminary data.</text>
</comment>
<evidence type="ECO:0000313" key="3">
    <source>
        <dbReference type="EMBL" id="MVN91352.1"/>
    </source>
</evidence>